<dbReference type="Pfam" id="PF03168">
    <property type="entry name" value="LEA_2"/>
    <property type="match status" value="1"/>
</dbReference>
<evidence type="ECO:0000313" key="4">
    <source>
        <dbReference type="EMBL" id="KAG1335124.1"/>
    </source>
</evidence>
<protein>
    <submittedName>
        <fullName evidence="4">Late embryogenesis abundant protein</fullName>
    </submittedName>
</protein>
<dbReference type="OrthoDB" id="764273at2759"/>
<gene>
    <name evidence="4" type="ORF">COCNU_03G012430</name>
</gene>
<dbReference type="InterPro" id="IPR004864">
    <property type="entry name" value="LEA_2"/>
</dbReference>
<sequence>MEELEKDQAKPLAYPSTPATPFNGTIGGEEESSRWNSSQYLRKRRCLLFCCGCCSAAVILLGFTILVLSLTVFRIKDPTLTMNAIHVRGLDVGLGTDHPLSLNATLTADVSIKNPNVASFGFESSVTEFYCKRKTLAVAYAPGGHVSSHRTLRMNVTVDVLADKVAELSNITSNFLFGETVNLTSYTDLKGRVNVLGIYKRDLDVMINCSMTLDLSLIDQEVANKVCQATVM</sequence>
<reference evidence="4" key="2">
    <citation type="submission" date="2019-07" db="EMBL/GenBank/DDBJ databases">
        <authorList>
            <person name="Yang Y."/>
            <person name="Bocs S."/>
            <person name="Baudouin L."/>
        </authorList>
    </citation>
    <scope>NUCLEOTIDE SEQUENCE</scope>
    <source>
        <tissue evidence="4">Spear leaf of Hainan Tall coconut</tissue>
    </source>
</reference>
<feature type="domain" description="Late embryogenesis abundant protein LEA-2 subgroup" evidence="3">
    <location>
        <begin position="110"/>
        <end position="210"/>
    </location>
</feature>
<dbReference type="Proteomes" id="UP000797356">
    <property type="component" value="Chromosome 3"/>
</dbReference>
<dbReference type="EMBL" id="CM017874">
    <property type="protein sequence ID" value="KAG1335124.1"/>
    <property type="molecule type" value="Genomic_DNA"/>
</dbReference>
<dbReference type="SUPFAM" id="SSF117070">
    <property type="entry name" value="LEA14-like"/>
    <property type="match status" value="1"/>
</dbReference>
<feature type="transmembrane region" description="Helical" evidence="2">
    <location>
        <begin position="46"/>
        <end position="73"/>
    </location>
</feature>
<accession>A0A8K0I462</accession>
<keyword evidence="2" id="KW-0812">Transmembrane</keyword>
<keyword evidence="5" id="KW-1185">Reference proteome</keyword>
<evidence type="ECO:0000256" key="1">
    <source>
        <dbReference type="SAM" id="MobiDB-lite"/>
    </source>
</evidence>
<keyword evidence="2" id="KW-1133">Transmembrane helix</keyword>
<feature type="region of interest" description="Disordered" evidence="1">
    <location>
        <begin position="1"/>
        <end position="31"/>
    </location>
</feature>
<organism evidence="4 5">
    <name type="scientific">Cocos nucifera</name>
    <name type="common">Coconut palm</name>
    <dbReference type="NCBI Taxonomy" id="13894"/>
    <lineage>
        <taxon>Eukaryota</taxon>
        <taxon>Viridiplantae</taxon>
        <taxon>Streptophyta</taxon>
        <taxon>Embryophyta</taxon>
        <taxon>Tracheophyta</taxon>
        <taxon>Spermatophyta</taxon>
        <taxon>Magnoliopsida</taxon>
        <taxon>Liliopsida</taxon>
        <taxon>Arecaceae</taxon>
        <taxon>Arecoideae</taxon>
        <taxon>Cocoseae</taxon>
        <taxon>Attaleinae</taxon>
        <taxon>Cocos</taxon>
    </lineage>
</organism>
<reference evidence="4" key="1">
    <citation type="journal article" date="2017" name="Gigascience">
        <title>The genome draft of coconut (Cocos nucifera).</title>
        <authorList>
            <person name="Xiao Y."/>
            <person name="Xu P."/>
            <person name="Fan H."/>
            <person name="Baudouin L."/>
            <person name="Xia W."/>
            <person name="Bocs S."/>
            <person name="Xu J."/>
            <person name="Li Q."/>
            <person name="Guo A."/>
            <person name="Zhou L."/>
            <person name="Li J."/>
            <person name="Wu Y."/>
            <person name="Ma Z."/>
            <person name="Armero A."/>
            <person name="Issali A.E."/>
            <person name="Liu N."/>
            <person name="Peng M."/>
            <person name="Yang Y."/>
        </authorList>
    </citation>
    <scope>NUCLEOTIDE SEQUENCE</scope>
    <source>
        <tissue evidence="4">Spear leaf of Hainan Tall coconut</tissue>
    </source>
</reference>
<comment type="caution">
    <text evidence="4">The sequence shown here is derived from an EMBL/GenBank/DDBJ whole genome shotgun (WGS) entry which is preliminary data.</text>
</comment>
<evidence type="ECO:0000313" key="5">
    <source>
        <dbReference type="Proteomes" id="UP000797356"/>
    </source>
</evidence>
<name>A0A8K0I462_COCNU</name>
<dbReference type="PANTHER" id="PTHR31852">
    <property type="entry name" value="LATE EMBRYOGENESIS ABUNDANT (LEA) HYDROXYPROLINE-RICH GLYCOPROTEIN FAMILY"/>
    <property type="match status" value="1"/>
</dbReference>
<dbReference type="AlphaFoldDB" id="A0A8K0I462"/>
<keyword evidence="2" id="KW-0472">Membrane</keyword>
<evidence type="ECO:0000256" key="2">
    <source>
        <dbReference type="SAM" id="Phobius"/>
    </source>
</evidence>
<dbReference type="InterPro" id="IPR055301">
    <property type="entry name" value="Lea14-like_2"/>
</dbReference>
<evidence type="ECO:0000259" key="3">
    <source>
        <dbReference type="Pfam" id="PF03168"/>
    </source>
</evidence>
<proteinExistence type="predicted"/>